<evidence type="ECO:0000259" key="1">
    <source>
        <dbReference type="Pfam" id="PF12937"/>
    </source>
</evidence>
<dbReference type="CDD" id="cd22159">
    <property type="entry name" value="F-box_AtTIR1-like"/>
    <property type="match status" value="1"/>
</dbReference>
<dbReference type="InterPro" id="IPR057207">
    <property type="entry name" value="FBXL15_LRR"/>
</dbReference>
<dbReference type="Gene3D" id="3.80.10.10">
    <property type="entry name" value="Ribonuclease Inhibitor"/>
    <property type="match status" value="2"/>
</dbReference>
<dbReference type="EMBL" id="OX459121">
    <property type="protein sequence ID" value="CAI9102660.1"/>
    <property type="molecule type" value="Genomic_DNA"/>
</dbReference>
<evidence type="ECO:0000313" key="4">
    <source>
        <dbReference type="Proteomes" id="UP001161247"/>
    </source>
</evidence>
<evidence type="ECO:0000259" key="2">
    <source>
        <dbReference type="Pfam" id="PF25372"/>
    </source>
</evidence>
<feature type="domain" description="F-box/LRR-repeat protein 15-like leucin rich repeat" evidence="2">
    <location>
        <begin position="126"/>
        <end position="290"/>
    </location>
</feature>
<accession>A0AAV1D6J0</accession>
<protein>
    <submittedName>
        <fullName evidence="3">OLC1v1000961C1</fullName>
    </submittedName>
</protein>
<reference evidence="3" key="1">
    <citation type="submission" date="2023-03" db="EMBL/GenBank/DDBJ databases">
        <authorList>
            <person name="Julca I."/>
        </authorList>
    </citation>
    <scope>NUCLEOTIDE SEQUENCE</scope>
</reference>
<dbReference type="InterPro" id="IPR006553">
    <property type="entry name" value="Leu-rich_rpt_Cys-con_subtyp"/>
</dbReference>
<dbReference type="Pfam" id="PF12937">
    <property type="entry name" value="F-box-like"/>
    <property type="match status" value="1"/>
</dbReference>
<organism evidence="3 4">
    <name type="scientific">Oldenlandia corymbosa var. corymbosa</name>
    <dbReference type="NCBI Taxonomy" id="529605"/>
    <lineage>
        <taxon>Eukaryota</taxon>
        <taxon>Viridiplantae</taxon>
        <taxon>Streptophyta</taxon>
        <taxon>Embryophyta</taxon>
        <taxon>Tracheophyta</taxon>
        <taxon>Spermatophyta</taxon>
        <taxon>Magnoliopsida</taxon>
        <taxon>eudicotyledons</taxon>
        <taxon>Gunneridae</taxon>
        <taxon>Pentapetalae</taxon>
        <taxon>asterids</taxon>
        <taxon>lamiids</taxon>
        <taxon>Gentianales</taxon>
        <taxon>Rubiaceae</taxon>
        <taxon>Rubioideae</taxon>
        <taxon>Spermacoceae</taxon>
        <taxon>Hedyotis-Oldenlandia complex</taxon>
        <taxon>Oldenlandia</taxon>
    </lineage>
</organism>
<sequence>MANCSKECRTSITHLPDDCLYSIFSWLDSASDRESFGLTCHRWLQIQNLSRRSLQFVCSFTKVDIPSLCQRHMRIGTFHLSRLLHRFQQLHSLSLSGCVELPDSGLGHLQYYGSNLLSIHLGCCFQITDCGFFLIASGCPSLTTISLYRCNVTDIGLKALSESCLFLEDVDLSSCSLISDSGISYLTQNCHELRAIRITNCRNVTGVGFKGCSDSLMYLEADSCKLEPEGIMAIVSGGGLEYLNVSSLSWCILGDGLEAIGAGFATKLRVLDFRHCRTVGNNSIIAIAKGCPLLREWNLSLCHEIKTAGWEAVGMNCHNLEKLHVNRCRNLSDEGLHAIRNGCKKLSVLYISIRKCRQISPIAIEIFKCLRGSVVLEEKEVMCIAPDWAFKV</sequence>
<gene>
    <name evidence="3" type="ORF">OLC1_LOCUS11973</name>
</gene>
<keyword evidence="4" id="KW-1185">Reference proteome</keyword>
<dbReference type="Gene3D" id="1.20.1280.50">
    <property type="match status" value="1"/>
</dbReference>
<dbReference type="InterPro" id="IPR032675">
    <property type="entry name" value="LRR_dom_sf"/>
</dbReference>
<dbReference type="Pfam" id="PF25372">
    <property type="entry name" value="DUF7885"/>
    <property type="match status" value="1"/>
</dbReference>
<dbReference type="InterPro" id="IPR036047">
    <property type="entry name" value="F-box-like_dom_sf"/>
</dbReference>
<dbReference type="GO" id="GO:0019005">
    <property type="term" value="C:SCF ubiquitin ligase complex"/>
    <property type="evidence" value="ECO:0007669"/>
    <property type="project" value="TreeGrafter"/>
</dbReference>
<dbReference type="Proteomes" id="UP001161247">
    <property type="component" value="Chromosome 4"/>
</dbReference>
<dbReference type="SUPFAM" id="SSF52047">
    <property type="entry name" value="RNI-like"/>
    <property type="match status" value="1"/>
</dbReference>
<evidence type="ECO:0000313" key="3">
    <source>
        <dbReference type="EMBL" id="CAI9102660.1"/>
    </source>
</evidence>
<dbReference type="SUPFAM" id="SSF81383">
    <property type="entry name" value="F-box domain"/>
    <property type="match status" value="1"/>
</dbReference>
<dbReference type="InterPro" id="IPR001611">
    <property type="entry name" value="Leu-rich_rpt"/>
</dbReference>
<dbReference type="Pfam" id="PF13516">
    <property type="entry name" value="LRR_6"/>
    <property type="match status" value="1"/>
</dbReference>
<proteinExistence type="predicted"/>
<name>A0AAV1D6J0_OLDCO</name>
<feature type="domain" description="F-box" evidence="1">
    <location>
        <begin position="12"/>
        <end position="46"/>
    </location>
</feature>
<dbReference type="SMART" id="SM00367">
    <property type="entry name" value="LRR_CC"/>
    <property type="match status" value="9"/>
</dbReference>
<dbReference type="PANTHER" id="PTHR13318">
    <property type="entry name" value="PARTNER OF PAIRED, ISOFORM B-RELATED"/>
    <property type="match status" value="1"/>
</dbReference>
<dbReference type="GO" id="GO:0031146">
    <property type="term" value="P:SCF-dependent proteasomal ubiquitin-dependent protein catabolic process"/>
    <property type="evidence" value="ECO:0007669"/>
    <property type="project" value="TreeGrafter"/>
</dbReference>
<dbReference type="InterPro" id="IPR001810">
    <property type="entry name" value="F-box_dom"/>
</dbReference>
<dbReference type="PANTHER" id="PTHR13318:SF105">
    <property type="entry name" value="F-BOX_LRR-REPEAT PROTEIN 3"/>
    <property type="match status" value="1"/>
</dbReference>
<dbReference type="AlphaFoldDB" id="A0AAV1D6J0"/>